<organism evidence="3 4">
    <name type="scientific">Dorcoceras hygrometricum</name>
    <dbReference type="NCBI Taxonomy" id="472368"/>
    <lineage>
        <taxon>Eukaryota</taxon>
        <taxon>Viridiplantae</taxon>
        <taxon>Streptophyta</taxon>
        <taxon>Embryophyta</taxon>
        <taxon>Tracheophyta</taxon>
        <taxon>Spermatophyta</taxon>
        <taxon>Magnoliopsida</taxon>
        <taxon>eudicotyledons</taxon>
        <taxon>Gunneridae</taxon>
        <taxon>Pentapetalae</taxon>
        <taxon>asterids</taxon>
        <taxon>lamiids</taxon>
        <taxon>Lamiales</taxon>
        <taxon>Gesneriaceae</taxon>
        <taxon>Didymocarpoideae</taxon>
        <taxon>Trichosporeae</taxon>
        <taxon>Loxocarpinae</taxon>
        <taxon>Dorcoceras</taxon>
    </lineage>
</organism>
<feature type="compositionally biased region" description="Acidic residues" evidence="2">
    <location>
        <begin position="195"/>
        <end position="204"/>
    </location>
</feature>
<feature type="coiled-coil region" evidence="1">
    <location>
        <begin position="21"/>
        <end position="66"/>
    </location>
</feature>
<proteinExistence type="predicted"/>
<evidence type="ECO:0000256" key="1">
    <source>
        <dbReference type="SAM" id="Coils"/>
    </source>
</evidence>
<name>A0A2Z7BWQ1_9LAMI</name>
<sequence length="204" mass="23473">MAPSVPRTRAAADLRMKQMALDNQSHMIRRLRAKLATKRRESAEINKGLEDKVSSLKRELQLQRCDNHSPRNTLVEAKKEHKSNQVGLEASHTIIAGLAEIGLCMSKKIERMRAKKQQARDRHLECHHKLQARIHQTEDMIQEQHLIIKALARIHQTEDMIQEQHLIIKALVEEKASLLQTIQGLQEDNGAPAPFDDEWEEEPE</sequence>
<reference evidence="3 4" key="1">
    <citation type="journal article" date="2015" name="Proc. Natl. Acad. Sci. U.S.A.">
        <title>The resurrection genome of Boea hygrometrica: A blueprint for survival of dehydration.</title>
        <authorList>
            <person name="Xiao L."/>
            <person name="Yang G."/>
            <person name="Zhang L."/>
            <person name="Yang X."/>
            <person name="Zhao S."/>
            <person name="Ji Z."/>
            <person name="Zhou Q."/>
            <person name="Hu M."/>
            <person name="Wang Y."/>
            <person name="Chen M."/>
            <person name="Xu Y."/>
            <person name="Jin H."/>
            <person name="Xiao X."/>
            <person name="Hu G."/>
            <person name="Bao F."/>
            <person name="Hu Y."/>
            <person name="Wan P."/>
            <person name="Li L."/>
            <person name="Deng X."/>
            <person name="Kuang T."/>
            <person name="Xiang C."/>
            <person name="Zhu J.K."/>
            <person name="Oliver M.J."/>
            <person name="He Y."/>
        </authorList>
    </citation>
    <scope>NUCLEOTIDE SEQUENCE [LARGE SCALE GENOMIC DNA]</scope>
    <source>
        <strain evidence="4">cv. XS01</strain>
    </source>
</reference>
<dbReference type="AlphaFoldDB" id="A0A2Z7BWQ1"/>
<evidence type="ECO:0000313" key="4">
    <source>
        <dbReference type="Proteomes" id="UP000250235"/>
    </source>
</evidence>
<gene>
    <name evidence="3" type="ORF">F511_26008</name>
</gene>
<dbReference type="Proteomes" id="UP000250235">
    <property type="component" value="Unassembled WGS sequence"/>
</dbReference>
<feature type="region of interest" description="Disordered" evidence="2">
    <location>
        <begin position="184"/>
        <end position="204"/>
    </location>
</feature>
<evidence type="ECO:0000256" key="2">
    <source>
        <dbReference type="SAM" id="MobiDB-lite"/>
    </source>
</evidence>
<keyword evidence="1" id="KW-0175">Coiled coil</keyword>
<evidence type="ECO:0000313" key="3">
    <source>
        <dbReference type="EMBL" id="KZV38716.1"/>
    </source>
</evidence>
<protein>
    <submittedName>
        <fullName evidence="3">Uncharacterized protein</fullName>
    </submittedName>
</protein>
<keyword evidence="4" id="KW-1185">Reference proteome</keyword>
<accession>A0A2Z7BWQ1</accession>
<dbReference type="EMBL" id="KV001747">
    <property type="protein sequence ID" value="KZV38716.1"/>
    <property type="molecule type" value="Genomic_DNA"/>
</dbReference>